<organism evidence="2 3">
    <name type="scientific">Drosophila yakuba</name>
    <name type="common">Fruit fly</name>
    <dbReference type="NCBI Taxonomy" id="7245"/>
    <lineage>
        <taxon>Eukaryota</taxon>
        <taxon>Metazoa</taxon>
        <taxon>Ecdysozoa</taxon>
        <taxon>Arthropoda</taxon>
        <taxon>Hexapoda</taxon>
        <taxon>Insecta</taxon>
        <taxon>Pterygota</taxon>
        <taxon>Neoptera</taxon>
        <taxon>Endopterygota</taxon>
        <taxon>Diptera</taxon>
        <taxon>Brachycera</taxon>
        <taxon>Muscomorpha</taxon>
        <taxon>Ephydroidea</taxon>
        <taxon>Drosophilidae</taxon>
        <taxon>Drosophila</taxon>
        <taxon>Sophophora</taxon>
    </lineage>
</organism>
<dbReference type="EMBL" id="CM000158">
    <property type="protein sequence ID" value="EDW90374.2"/>
    <property type="molecule type" value="Genomic_DNA"/>
</dbReference>
<dbReference type="AlphaFoldDB" id="B4PAG6"/>
<feature type="compositionally biased region" description="Acidic residues" evidence="1">
    <location>
        <begin position="94"/>
        <end position="104"/>
    </location>
</feature>
<gene>
    <name evidence="2" type="primary">Dyak\GE12674</name>
    <name evidence="2" type="synonym">dyak_GLEANR_12908</name>
    <name evidence="2" type="synonym">GE12674</name>
    <name evidence="2" type="ORF">Dyak_GE12674</name>
</gene>
<evidence type="ECO:0000313" key="3">
    <source>
        <dbReference type="Proteomes" id="UP000002282"/>
    </source>
</evidence>
<keyword evidence="3" id="KW-1185">Reference proteome</keyword>
<reference evidence="2 3" key="2">
    <citation type="journal article" date="2007" name="PLoS Biol.">
        <title>Principles of genome evolution in the Drosophila melanogaster species group.</title>
        <authorList>
            <person name="Ranz J.M."/>
            <person name="Maurin D."/>
            <person name="Chan Y.S."/>
            <person name="von Grotthuss M."/>
            <person name="Hillier L.W."/>
            <person name="Roote J."/>
            <person name="Ashburner M."/>
            <person name="Bergman C.M."/>
        </authorList>
    </citation>
    <scope>NUCLEOTIDE SEQUENCE [LARGE SCALE GENOMIC DNA]</scope>
    <source>
        <strain evidence="3">Tai18E2 / Tucson 14021-0261.01</strain>
    </source>
</reference>
<dbReference type="Proteomes" id="UP000002282">
    <property type="component" value="Chromosome 2R"/>
</dbReference>
<protein>
    <submittedName>
        <fullName evidence="2">Uncharacterized protein</fullName>
    </submittedName>
</protein>
<feature type="compositionally biased region" description="Basic and acidic residues" evidence="1">
    <location>
        <begin position="105"/>
        <end position="116"/>
    </location>
</feature>
<sequence length="116" mass="13307">MCFNVLEGSNLLPDCSIASRVHLFSLLQHLQNQERRPEDVSDQLRDRYNVFRQVLPNYPVPEHASHDTRGYFEEFSQEHDAVAFCTDPGSSGEETSESSLDSDSEQIRIDRHHMGT</sequence>
<feature type="region of interest" description="Disordered" evidence="1">
    <location>
        <begin position="83"/>
        <end position="116"/>
    </location>
</feature>
<name>B4PAG6_DROYA</name>
<accession>B4PAG6</accession>
<dbReference type="OrthoDB" id="7868191at2759"/>
<evidence type="ECO:0000313" key="2">
    <source>
        <dbReference type="EMBL" id="EDW90374.2"/>
    </source>
</evidence>
<evidence type="ECO:0000256" key="1">
    <source>
        <dbReference type="SAM" id="MobiDB-lite"/>
    </source>
</evidence>
<reference evidence="2 3" key="1">
    <citation type="journal article" date="2007" name="Nature">
        <title>Evolution of genes and genomes on the Drosophila phylogeny.</title>
        <authorList>
            <consortium name="Drosophila 12 Genomes Consortium"/>
            <person name="Clark A.G."/>
            <person name="Eisen M.B."/>
            <person name="Smith D.R."/>
            <person name="Bergman C.M."/>
            <person name="Oliver B."/>
            <person name="Markow T.A."/>
            <person name="Kaufman T.C."/>
            <person name="Kellis M."/>
            <person name="Gelbart W."/>
            <person name="Iyer V.N."/>
            <person name="Pollard D.A."/>
            <person name="Sackton T.B."/>
            <person name="Larracuente A.M."/>
            <person name="Singh N.D."/>
            <person name="Abad J.P."/>
            <person name="Abt D.N."/>
            <person name="Adryan B."/>
            <person name="Aguade M."/>
            <person name="Akashi H."/>
            <person name="Anderson W.W."/>
            <person name="Aquadro C.F."/>
            <person name="Ardell D.H."/>
            <person name="Arguello R."/>
            <person name="Artieri C.G."/>
            <person name="Barbash D.A."/>
            <person name="Barker D."/>
            <person name="Barsanti P."/>
            <person name="Batterham P."/>
            <person name="Batzoglou S."/>
            <person name="Begun D."/>
            <person name="Bhutkar A."/>
            <person name="Blanco E."/>
            <person name="Bosak S.A."/>
            <person name="Bradley R.K."/>
            <person name="Brand A.D."/>
            <person name="Brent M.R."/>
            <person name="Brooks A.N."/>
            <person name="Brown R.H."/>
            <person name="Butlin R.K."/>
            <person name="Caggese C."/>
            <person name="Calvi B.R."/>
            <person name="Bernardo de Carvalho A."/>
            <person name="Caspi A."/>
            <person name="Castrezana S."/>
            <person name="Celniker S.E."/>
            <person name="Chang J.L."/>
            <person name="Chapple C."/>
            <person name="Chatterji S."/>
            <person name="Chinwalla A."/>
            <person name="Civetta A."/>
            <person name="Clifton S.W."/>
            <person name="Comeron J.M."/>
            <person name="Costello J.C."/>
            <person name="Coyne J.A."/>
            <person name="Daub J."/>
            <person name="David R.G."/>
            <person name="Delcher A.L."/>
            <person name="Delehaunty K."/>
            <person name="Do C.B."/>
            <person name="Ebling H."/>
            <person name="Edwards K."/>
            <person name="Eickbush T."/>
            <person name="Evans J.D."/>
            <person name="Filipski A."/>
            <person name="Findeiss S."/>
            <person name="Freyhult E."/>
            <person name="Fulton L."/>
            <person name="Fulton R."/>
            <person name="Garcia A.C."/>
            <person name="Gardiner A."/>
            <person name="Garfield D.A."/>
            <person name="Garvin B.E."/>
            <person name="Gibson G."/>
            <person name="Gilbert D."/>
            <person name="Gnerre S."/>
            <person name="Godfrey J."/>
            <person name="Good R."/>
            <person name="Gotea V."/>
            <person name="Gravely B."/>
            <person name="Greenberg A.J."/>
            <person name="Griffiths-Jones S."/>
            <person name="Gross S."/>
            <person name="Guigo R."/>
            <person name="Gustafson E.A."/>
            <person name="Haerty W."/>
            <person name="Hahn M.W."/>
            <person name="Halligan D.L."/>
            <person name="Halpern A.L."/>
            <person name="Halter G.M."/>
            <person name="Han M.V."/>
            <person name="Heger A."/>
            <person name="Hillier L."/>
            <person name="Hinrichs A.S."/>
            <person name="Holmes I."/>
            <person name="Hoskins R.A."/>
            <person name="Hubisz M.J."/>
            <person name="Hultmark D."/>
            <person name="Huntley M.A."/>
            <person name="Jaffe D.B."/>
            <person name="Jagadeeshan S."/>
            <person name="Jeck W.R."/>
            <person name="Johnson J."/>
            <person name="Jones C.D."/>
            <person name="Jordan W.C."/>
            <person name="Karpen G.H."/>
            <person name="Kataoka E."/>
            <person name="Keightley P.D."/>
            <person name="Kheradpour P."/>
            <person name="Kirkness E.F."/>
            <person name="Koerich L.B."/>
            <person name="Kristiansen K."/>
            <person name="Kudrna D."/>
            <person name="Kulathinal R.J."/>
            <person name="Kumar S."/>
            <person name="Kwok R."/>
            <person name="Lander E."/>
            <person name="Langley C.H."/>
            <person name="Lapoint R."/>
            <person name="Lazzaro B.P."/>
            <person name="Lee S.J."/>
            <person name="Levesque L."/>
            <person name="Li R."/>
            <person name="Lin C.F."/>
            <person name="Lin M.F."/>
            <person name="Lindblad-Toh K."/>
            <person name="Llopart A."/>
            <person name="Long M."/>
            <person name="Low L."/>
            <person name="Lozovsky E."/>
            <person name="Lu J."/>
            <person name="Luo M."/>
            <person name="Machado C.A."/>
            <person name="Makalowski W."/>
            <person name="Marzo M."/>
            <person name="Matsuda M."/>
            <person name="Matzkin L."/>
            <person name="McAllister B."/>
            <person name="McBride C.S."/>
            <person name="McKernan B."/>
            <person name="McKernan K."/>
            <person name="Mendez-Lago M."/>
            <person name="Minx P."/>
            <person name="Mollenhauer M.U."/>
            <person name="Montooth K."/>
            <person name="Mount S.M."/>
            <person name="Mu X."/>
            <person name="Myers E."/>
            <person name="Negre B."/>
            <person name="Newfeld S."/>
            <person name="Nielsen R."/>
            <person name="Noor M.A."/>
            <person name="O'Grady P."/>
            <person name="Pachter L."/>
            <person name="Papaceit M."/>
            <person name="Parisi M.J."/>
            <person name="Parisi M."/>
            <person name="Parts L."/>
            <person name="Pedersen J.S."/>
            <person name="Pesole G."/>
            <person name="Phillippy A.M."/>
            <person name="Ponting C.P."/>
            <person name="Pop M."/>
            <person name="Porcelli D."/>
            <person name="Powell J.R."/>
            <person name="Prohaska S."/>
            <person name="Pruitt K."/>
            <person name="Puig M."/>
            <person name="Quesneville H."/>
            <person name="Ram K.R."/>
            <person name="Rand D."/>
            <person name="Rasmussen M.D."/>
            <person name="Reed L.K."/>
            <person name="Reenan R."/>
            <person name="Reily A."/>
            <person name="Remington K.A."/>
            <person name="Rieger T.T."/>
            <person name="Ritchie M.G."/>
            <person name="Robin C."/>
            <person name="Rogers Y.H."/>
            <person name="Rohde C."/>
            <person name="Rozas J."/>
            <person name="Rubenfield M.J."/>
            <person name="Ruiz A."/>
            <person name="Russo S."/>
            <person name="Salzberg S.L."/>
            <person name="Sanchez-Gracia A."/>
            <person name="Saranga D.J."/>
            <person name="Sato H."/>
            <person name="Schaeffer S.W."/>
            <person name="Schatz M.C."/>
            <person name="Schlenke T."/>
            <person name="Schwartz R."/>
            <person name="Segarra C."/>
            <person name="Singh R.S."/>
            <person name="Sirot L."/>
            <person name="Sirota M."/>
            <person name="Sisneros N.B."/>
            <person name="Smith C.D."/>
            <person name="Smith T.F."/>
            <person name="Spieth J."/>
            <person name="Stage D.E."/>
            <person name="Stark A."/>
            <person name="Stephan W."/>
            <person name="Strausberg R.L."/>
            <person name="Strempel S."/>
            <person name="Sturgill D."/>
            <person name="Sutton G."/>
            <person name="Sutton G.G."/>
            <person name="Tao W."/>
            <person name="Teichmann S."/>
            <person name="Tobari Y.N."/>
            <person name="Tomimura Y."/>
            <person name="Tsolas J.M."/>
            <person name="Valente V.L."/>
            <person name="Venter E."/>
            <person name="Venter J.C."/>
            <person name="Vicario S."/>
            <person name="Vieira F.G."/>
            <person name="Vilella A.J."/>
            <person name="Villasante A."/>
            <person name="Walenz B."/>
            <person name="Wang J."/>
            <person name="Wasserman M."/>
            <person name="Watts T."/>
            <person name="Wilson D."/>
            <person name="Wilson R.K."/>
            <person name="Wing R.A."/>
            <person name="Wolfner M.F."/>
            <person name="Wong A."/>
            <person name="Wong G.K."/>
            <person name="Wu C.I."/>
            <person name="Wu G."/>
            <person name="Yamamoto D."/>
            <person name="Yang H.P."/>
            <person name="Yang S.P."/>
            <person name="Yorke J.A."/>
            <person name="Yoshida K."/>
            <person name="Zdobnov E."/>
            <person name="Zhang P."/>
            <person name="Zhang Y."/>
            <person name="Zimin A.V."/>
            <person name="Baldwin J."/>
            <person name="Abdouelleil A."/>
            <person name="Abdulkadir J."/>
            <person name="Abebe A."/>
            <person name="Abera B."/>
            <person name="Abreu J."/>
            <person name="Acer S.C."/>
            <person name="Aftuck L."/>
            <person name="Alexander A."/>
            <person name="An P."/>
            <person name="Anderson E."/>
            <person name="Anderson S."/>
            <person name="Arachi H."/>
            <person name="Azer M."/>
            <person name="Bachantsang P."/>
            <person name="Barry A."/>
            <person name="Bayul T."/>
            <person name="Berlin A."/>
            <person name="Bessette D."/>
            <person name="Bloom T."/>
            <person name="Blye J."/>
            <person name="Boguslavskiy L."/>
            <person name="Bonnet C."/>
            <person name="Boukhgalter B."/>
            <person name="Bourzgui I."/>
            <person name="Brown A."/>
            <person name="Cahill P."/>
            <person name="Channer S."/>
            <person name="Cheshatsang Y."/>
            <person name="Chuda L."/>
            <person name="Citroen M."/>
            <person name="Collymore A."/>
            <person name="Cooke P."/>
            <person name="Costello M."/>
            <person name="D'Aco K."/>
            <person name="Daza R."/>
            <person name="De Haan G."/>
            <person name="DeGray S."/>
            <person name="DeMaso C."/>
            <person name="Dhargay N."/>
            <person name="Dooley K."/>
            <person name="Dooley E."/>
            <person name="Doricent M."/>
            <person name="Dorje P."/>
            <person name="Dorjee K."/>
            <person name="Dupes A."/>
            <person name="Elong R."/>
            <person name="Falk J."/>
            <person name="Farina A."/>
            <person name="Faro S."/>
            <person name="Ferguson D."/>
            <person name="Fisher S."/>
            <person name="Foley C.D."/>
            <person name="Franke A."/>
            <person name="Friedrich D."/>
            <person name="Gadbois L."/>
            <person name="Gearin G."/>
            <person name="Gearin C.R."/>
            <person name="Giannoukos G."/>
            <person name="Goode T."/>
            <person name="Graham J."/>
            <person name="Grandbois E."/>
            <person name="Grewal S."/>
            <person name="Gyaltsen K."/>
            <person name="Hafez N."/>
            <person name="Hagos B."/>
            <person name="Hall J."/>
            <person name="Henson C."/>
            <person name="Hollinger A."/>
            <person name="Honan T."/>
            <person name="Huard M.D."/>
            <person name="Hughes L."/>
            <person name="Hurhula B."/>
            <person name="Husby M.E."/>
            <person name="Kamat A."/>
            <person name="Kanga B."/>
            <person name="Kashin S."/>
            <person name="Khazanovich D."/>
            <person name="Kisner P."/>
            <person name="Lance K."/>
            <person name="Lara M."/>
            <person name="Lee W."/>
            <person name="Lennon N."/>
            <person name="Letendre F."/>
            <person name="LeVine R."/>
            <person name="Lipovsky A."/>
            <person name="Liu X."/>
            <person name="Liu J."/>
            <person name="Liu S."/>
            <person name="Lokyitsang T."/>
            <person name="Lokyitsang Y."/>
            <person name="Lubonja R."/>
            <person name="Lui A."/>
            <person name="MacDonald P."/>
            <person name="Magnisalis V."/>
            <person name="Maru K."/>
            <person name="Matthews C."/>
            <person name="McCusker W."/>
            <person name="McDonough S."/>
            <person name="Mehta T."/>
            <person name="Meldrim J."/>
            <person name="Meneus L."/>
            <person name="Mihai O."/>
            <person name="Mihalev A."/>
            <person name="Mihova T."/>
            <person name="Mittelman R."/>
            <person name="Mlenga V."/>
            <person name="Montmayeur A."/>
            <person name="Mulrain L."/>
            <person name="Navidi A."/>
            <person name="Naylor J."/>
            <person name="Negash T."/>
            <person name="Nguyen T."/>
            <person name="Nguyen N."/>
            <person name="Nicol R."/>
            <person name="Norbu C."/>
            <person name="Norbu N."/>
            <person name="Novod N."/>
            <person name="O'Neill B."/>
            <person name="Osman S."/>
            <person name="Markiewicz E."/>
            <person name="Oyono O.L."/>
            <person name="Patti C."/>
            <person name="Phunkhang P."/>
            <person name="Pierre F."/>
            <person name="Priest M."/>
            <person name="Raghuraman S."/>
            <person name="Rege F."/>
            <person name="Reyes R."/>
            <person name="Rise C."/>
            <person name="Rogov P."/>
            <person name="Ross K."/>
            <person name="Ryan E."/>
            <person name="Settipalli S."/>
            <person name="Shea T."/>
            <person name="Sherpa N."/>
            <person name="Shi L."/>
            <person name="Shih D."/>
            <person name="Sparrow T."/>
            <person name="Spaulding J."/>
            <person name="Stalker J."/>
            <person name="Stange-Thomann N."/>
            <person name="Stavropoulos S."/>
            <person name="Stone C."/>
            <person name="Strader C."/>
            <person name="Tesfaye S."/>
            <person name="Thomson T."/>
            <person name="Thoulutsang Y."/>
            <person name="Thoulutsang D."/>
            <person name="Topham K."/>
            <person name="Topping I."/>
            <person name="Tsamla T."/>
            <person name="Vassiliev H."/>
            <person name="Vo A."/>
            <person name="Wangchuk T."/>
            <person name="Wangdi T."/>
            <person name="Weiand M."/>
            <person name="Wilkinson J."/>
            <person name="Wilson A."/>
            <person name="Yadav S."/>
            <person name="Young G."/>
            <person name="Yu Q."/>
            <person name="Zembek L."/>
            <person name="Zhong D."/>
            <person name="Zimmer A."/>
            <person name="Zwirko Z."/>
            <person name="Jaffe D.B."/>
            <person name="Alvarez P."/>
            <person name="Brockman W."/>
            <person name="Butler J."/>
            <person name="Chin C."/>
            <person name="Gnerre S."/>
            <person name="Grabherr M."/>
            <person name="Kleber M."/>
            <person name="Mauceli E."/>
            <person name="MacCallum I."/>
        </authorList>
    </citation>
    <scope>NUCLEOTIDE SEQUENCE [LARGE SCALE GENOMIC DNA]</scope>
    <source>
        <strain evidence="3">Tai18E2 / Tucson 14021-0261.01</strain>
    </source>
</reference>
<dbReference type="KEGG" id="dya:Dyak_GE12674"/>
<proteinExistence type="predicted"/>
<dbReference type="HOGENOM" id="CLU_165694_0_0_1"/>